<keyword evidence="2" id="KW-0808">Transferase</keyword>
<evidence type="ECO:0000256" key="1">
    <source>
        <dbReference type="ARBA" id="ARBA00022603"/>
    </source>
</evidence>
<dbReference type="Gene3D" id="3.40.50.150">
    <property type="entry name" value="Vaccinia Virus protein VP39"/>
    <property type="match status" value="1"/>
</dbReference>
<evidence type="ECO:0000259" key="4">
    <source>
        <dbReference type="Pfam" id="PF13649"/>
    </source>
</evidence>
<organism evidence="5">
    <name type="scientific">Christensenella massiliensis</name>
    <dbReference type="NCBI Taxonomy" id="1805714"/>
    <lineage>
        <taxon>Bacteria</taxon>
        <taxon>Bacillati</taxon>
        <taxon>Bacillota</taxon>
        <taxon>Clostridia</taxon>
        <taxon>Christensenellales</taxon>
        <taxon>Christensenellaceae</taxon>
        <taxon>Christensenella</taxon>
    </lineage>
</organism>
<keyword evidence="1 5" id="KW-0489">Methyltransferase</keyword>
<dbReference type="CDD" id="cd02440">
    <property type="entry name" value="AdoMet_MTases"/>
    <property type="match status" value="1"/>
</dbReference>
<dbReference type="GO" id="GO:0008168">
    <property type="term" value="F:methyltransferase activity"/>
    <property type="evidence" value="ECO:0007669"/>
    <property type="project" value="UniProtKB-KW"/>
</dbReference>
<dbReference type="Gene3D" id="2.20.130.10">
    <property type="entry name" value="CAC2371-like domains"/>
    <property type="match status" value="1"/>
</dbReference>
<dbReference type="InterPro" id="IPR029063">
    <property type="entry name" value="SAM-dependent_MTases_sf"/>
</dbReference>
<evidence type="ECO:0000313" key="5">
    <source>
        <dbReference type="EMBL" id="XCC61298.1"/>
    </source>
</evidence>
<keyword evidence="3" id="KW-0949">S-adenosyl-L-methionine</keyword>
<evidence type="ECO:0000256" key="2">
    <source>
        <dbReference type="ARBA" id="ARBA00022679"/>
    </source>
</evidence>
<dbReference type="PANTHER" id="PTHR43464:SF19">
    <property type="entry name" value="UBIQUINONE BIOSYNTHESIS O-METHYLTRANSFERASE, MITOCHONDRIAL"/>
    <property type="match status" value="1"/>
</dbReference>
<protein>
    <submittedName>
        <fullName evidence="5">Methyltransferase domain-containing protein</fullName>
    </submittedName>
</protein>
<proteinExistence type="predicted"/>
<dbReference type="AlphaFoldDB" id="A0AAU8A578"/>
<dbReference type="PANTHER" id="PTHR43464">
    <property type="entry name" value="METHYLTRANSFERASE"/>
    <property type="match status" value="1"/>
</dbReference>
<dbReference type="RefSeq" id="WP_353422831.1">
    <property type="nucleotide sequence ID" value="NZ_CP117826.1"/>
</dbReference>
<dbReference type="Pfam" id="PF13649">
    <property type="entry name" value="Methyltransf_25"/>
    <property type="match status" value="1"/>
</dbReference>
<evidence type="ECO:0000256" key="3">
    <source>
        <dbReference type="ARBA" id="ARBA00022691"/>
    </source>
</evidence>
<reference evidence="5" key="1">
    <citation type="submission" date="2023-02" db="EMBL/GenBank/DDBJ databases">
        <title>Gut commensal Christensenella minuta modulates host metabolism via a new class of secondary bile acids.</title>
        <authorList>
            <person name="Liu C."/>
        </authorList>
    </citation>
    <scope>NUCLEOTIDE SEQUENCE</scope>
    <source>
        <strain evidence="5">CA70</strain>
    </source>
</reference>
<sequence length="236" mass="26374">MAVDFDKAAYYYDAMYGNEEEYRTEAEHIRKLAQKYGAGKRLIDIACGTGLAAKYLLRDFCVTGVDLSERMLDKARKNAPGARFLRGDMFSFSLREKFDIAVNLYGSAGFAKDTDALAAMCACAYKCLAGGGLFILTPWSTRETFAESITADSGRRGGLAFCRMEAVRRKDARHAEIEMIHLTGENGTLDTARFVQEISIFSEREYRDALAEAGFCILERLAEAEFRMGAFVCQRQ</sequence>
<dbReference type="SUPFAM" id="SSF53335">
    <property type="entry name" value="S-adenosyl-L-methionine-dependent methyltransferases"/>
    <property type="match status" value="1"/>
</dbReference>
<dbReference type="EMBL" id="CP117826">
    <property type="protein sequence ID" value="XCC61298.1"/>
    <property type="molecule type" value="Genomic_DNA"/>
</dbReference>
<name>A0AAU8A578_9FIRM</name>
<dbReference type="InterPro" id="IPR041698">
    <property type="entry name" value="Methyltransf_25"/>
</dbReference>
<dbReference type="GO" id="GO:0032259">
    <property type="term" value="P:methylation"/>
    <property type="evidence" value="ECO:0007669"/>
    <property type="project" value="UniProtKB-KW"/>
</dbReference>
<gene>
    <name evidence="5" type="ORF">PUP29_07075</name>
</gene>
<feature type="domain" description="Methyltransferase" evidence="4">
    <location>
        <begin position="43"/>
        <end position="132"/>
    </location>
</feature>
<accession>A0AAU8A578</accession>